<dbReference type="EMBL" id="FQWO01000001">
    <property type="protein sequence ID" value="SHG28614.1"/>
    <property type="molecule type" value="Genomic_DNA"/>
</dbReference>
<dbReference type="Gene3D" id="1.10.10.10">
    <property type="entry name" value="Winged helix-like DNA-binding domain superfamily/Winged helix DNA-binding domain"/>
    <property type="match status" value="1"/>
</dbReference>
<dbReference type="InterPro" id="IPR036388">
    <property type="entry name" value="WH-like_DNA-bd_sf"/>
</dbReference>
<dbReference type="Proteomes" id="UP000184384">
    <property type="component" value="Unassembled WGS sequence"/>
</dbReference>
<dbReference type="AlphaFoldDB" id="A0A1M5IJT2"/>
<gene>
    <name evidence="1" type="ORF">BC624_101286</name>
    <name evidence="2" type="ORF">SAMN05443373_101286</name>
</gene>
<reference evidence="2" key="2">
    <citation type="submission" date="2016-11" db="EMBL/GenBank/DDBJ databases">
        <authorList>
            <person name="Jaros S."/>
            <person name="Januszkiewicz K."/>
            <person name="Wedrychowicz H."/>
        </authorList>
    </citation>
    <scope>NUCLEOTIDE SEQUENCE [LARGE SCALE GENOMIC DNA]</scope>
    <source>
        <strain evidence="2">DSM 19729</strain>
    </source>
</reference>
<evidence type="ECO:0000313" key="2">
    <source>
        <dbReference type="EMBL" id="SHG28614.1"/>
    </source>
</evidence>
<evidence type="ECO:0000313" key="3">
    <source>
        <dbReference type="Proteomes" id="UP000184384"/>
    </source>
</evidence>
<dbReference type="Proteomes" id="UP000237771">
    <property type="component" value="Unassembled WGS sequence"/>
</dbReference>
<dbReference type="STRING" id="280093.SAMN05443373_101286"/>
<sequence>MYYCSVSAIFIMPSNLNALLRYKTIDECLSNSFLECTIEVLISKCNEVLSEQQSNETNVSERTIRNDIRILRSDALGFNAPIIVKNGVYSYEVSGFSIFSRPVKEMELLIDIQTLLVEEFDNIQNPNLSHLIIALAELTKEKVPRKCAPPGYGIFAKKISNPNAKITYSRALNDYIYKEYHFKKFPKKKFLFFNVQQKPVLPEWHFIFDAICKNVPKKEV</sequence>
<name>A0A1M5IJT2_9FLAO</name>
<evidence type="ECO:0000313" key="1">
    <source>
        <dbReference type="EMBL" id="PRZ28001.1"/>
    </source>
</evidence>
<reference evidence="3" key="1">
    <citation type="submission" date="2016-11" db="EMBL/GenBank/DDBJ databases">
        <authorList>
            <person name="Varghese N."/>
            <person name="Submissions S."/>
        </authorList>
    </citation>
    <scope>NUCLEOTIDE SEQUENCE [LARGE SCALE GENOMIC DNA]</scope>
    <source>
        <strain evidence="3">DSM 19729</strain>
    </source>
</reference>
<organism evidence="2 3">
    <name type="scientific">Flavobacterium granuli</name>
    <dbReference type="NCBI Taxonomy" id="280093"/>
    <lineage>
        <taxon>Bacteria</taxon>
        <taxon>Pseudomonadati</taxon>
        <taxon>Bacteroidota</taxon>
        <taxon>Flavobacteriia</taxon>
        <taxon>Flavobacteriales</taxon>
        <taxon>Flavobacteriaceae</taxon>
        <taxon>Flavobacterium</taxon>
    </lineage>
</organism>
<dbReference type="EMBL" id="PVUB01000001">
    <property type="protein sequence ID" value="PRZ28001.1"/>
    <property type="molecule type" value="Genomic_DNA"/>
</dbReference>
<evidence type="ECO:0000313" key="4">
    <source>
        <dbReference type="Proteomes" id="UP000237771"/>
    </source>
</evidence>
<dbReference type="OrthoDB" id="43316at2"/>
<reference evidence="1 4" key="3">
    <citation type="submission" date="2018-03" db="EMBL/GenBank/DDBJ databases">
        <title>Genomic Encyclopedia of Archaeal and Bacterial Type Strains, Phase II (KMG-II): from individual species to whole genera.</title>
        <authorList>
            <person name="Goeker M."/>
        </authorList>
    </citation>
    <scope>NUCLEOTIDE SEQUENCE [LARGE SCALE GENOMIC DNA]</scope>
    <source>
        <strain evidence="1 4">DSM 17797</strain>
    </source>
</reference>
<proteinExistence type="predicted"/>
<keyword evidence="4" id="KW-1185">Reference proteome</keyword>
<accession>A0A1M5IJT2</accession>
<protein>
    <submittedName>
        <fullName evidence="2">HTH domain-containing protein</fullName>
    </submittedName>
</protein>